<accession>A0A9J6GR75</accession>
<dbReference type="Proteomes" id="UP000821853">
    <property type="component" value="Unassembled WGS sequence"/>
</dbReference>
<sequence length="94" mass="10846">MDVPFEAYDAVGQNKIRGIIKNARDMTSEELMDSFHCRSCKILQGRPLSDEENNKALFESKIFLYRSARGHSPFVFSRTVHKWMSVIYGPEDTT</sequence>
<organism evidence="1 2">
    <name type="scientific">Haemaphysalis longicornis</name>
    <name type="common">Bush tick</name>
    <dbReference type="NCBI Taxonomy" id="44386"/>
    <lineage>
        <taxon>Eukaryota</taxon>
        <taxon>Metazoa</taxon>
        <taxon>Ecdysozoa</taxon>
        <taxon>Arthropoda</taxon>
        <taxon>Chelicerata</taxon>
        <taxon>Arachnida</taxon>
        <taxon>Acari</taxon>
        <taxon>Parasitiformes</taxon>
        <taxon>Ixodida</taxon>
        <taxon>Ixodoidea</taxon>
        <taxon>Ixodidae</taxon>
        <taxon>Haemaphysalinae</taxon>
        <taxon>Haemaphysalis</taxon>
    </lineage>
</organism>
<protein>
    <submittedName>
        <fullName evidence="1">Uncharacterized protein</fullName>
    </submittedName>
</protein>
<comment type="caution">
    <text evidence="1">The sequence shown here is derived from an EMBL/GenBank/DDBJ whole genome shotgun (WGS) entry which is preliminary data.</text>
</comment>
<evidence type="ECO:0000313" key="1">
    <source>
        <dbReference type="EMBL" id="KAH9377922.1"/>
    </source>
</evidence>
<reference evidence="1 2" key="1">
    <citation type="journal article" date="2020" name="Cell">
        <title>Large-Scale Comparative Analyses of Tick Genomes Elucidate Their Genetic Diversity and Vector Capacities.</title>
        <authorList>
            <consortium name="Tick Genome and Microbiome Consortium (TIGMIC)"/>
            <person name="Jia N."/>
            <person name="Wang J."/>
            <person name="Shi W."/>
            <person name="Du L."/>
            <person name="Sun Y."/>
            <person name="Zhan W."/>
            <person name="Jiang J.F."/>
            <person name="Wang Q."/>
            <person name="Zhang B."/>
            <person name="Ji P."/>
            <person name="Bell-Sakyi L."/>
            <person name="Cui X.M."/>
            <person name="Yuan T.T."/>
            <person name="Jiang B.G."/>
            <person name="Yang W.F."/>
            <person name="Lam T.T."/>
            <person name="Chang Q.C."/>
            <person name="Ding S.J."/>
            <person name="Wang X.J."/>
            <person name="Zhu J.G."/>
            <person name="Ruan X.D."/>
            <person name="Zhao L."/>
            <person name="Wei J.T."/>
            <person name="Ye R.Z."/>
            <person name="Que T.C."/>
            <person name="Du C.H."/>
            <person name="Zhou Y.H."/>
            <person name="Cheng J.X."/>
            <person name="Dai P.F."/>
            <person name="Guo W.B."/>
            <person name="Han X.H."/>
            <person name="Huang E.J."/>
            <person name="Li L.F."/>
            <person name="Wei W."/>
            <person name="Gao Y.C."/>
            <person name="Liu J.Z."/>
            <person name="Shao H.Z."/>
            <person name="Wang X."/>
            <person name="Wang C.C."/>
            <person name="Yang T.C."/>
            <person name="Huo Q.B."/>
            <person name="Li W."/>
            <person name="Chen H.Y."/>
            <person name="Chen S.E."/>
            <person name="Zhou L.G."/>
            <person name="Ni X.B."/>
            <person name="Tian J.H."/>
            <person name="Sheng Y."/>
            <person name="Liu T."/>
            <person name="Pan Y.S."/>
            <person name="Xia L.Y."/>
            <person name="Li J."/>
            <person name="Zhao F."/>
            <person name="Cao W.C."/>
        </authorList>
    </citation>
    <scope>NUCLEOTIDE SEQUENCE [LARGE SCALE GENOMIC DNA]</scope>
    <source>
        <strain evidence="1">HaeL-2018</strain>
    </source>
</reference>
<gene>
    <name evidence="1" type="ORF">HPB48_012720</name>
</gene>
<evidence type="ECO:0000313" key="2">
    <source>
        <dbReference type="Proteomes" id="UP000821853"/>
    </source>
</evidence>
<dbReference type="VEuPathDB" id="VectorBase:HLOH_056978"/>
<dbReference type="AlphaFoldDB" id="A0A9J6GR75"/>
<name>A0A9J6GR75_HAELO</name>
<proteinExistence type="predicted"/>
<keyword evidence="2" id="KW-1185">Reference proteome</keyword>
<dbReference type="EMBL" id="JABSTR010000008">
    <property type="protein sequence ID" value="KAH9377922.1"/>
    <property type="molecule type" value="Genomic_DNA"/>
</dbReference>